<keyword evidence="2" id="KW-0812">Transmembrane</keyword>
<evidence type="ECO:0000313" key="3">
    <source>
        <dbReference type="EMBL" id="AFT98352.1"/>
    </source>
</evidence>
<accession>K0EGK2</accession>
<dbReference type="InterPro" id="IPR050206">
    <property type="entry name" value="FtsK/SpoIIIE/SftA"/>
</dbReference>
<keyword evidence="4" id="KW-1185">Reference proteome</keyword>
<dbReference type="PANTHER" id="PTHR22683">
    <property type="entry name" value="SPORULATION PROTEIN RELATED"/>
    <property type="match status" value="1"/>
</dbReference>
<evidence type="ECO:0000313" key="4">
    <source>
        <dbReference type="Proteomes" id="UP000006304"/>
    </source>
</evidence>
<dbReference type="EMBL" id="CP003876">
    <property type="protein sequence ID" value="AFT98352.1"/>
    <property type="molecule type" value="Genomic_DNA"/>
</dbReference>
<dbReference type="AlphaFoldDB" id="K0EGK2"/>
<feature type="region of interest" description="Disordered" evidence="1">
    <location>
        <begin position="442"/>
        <end position="463"/>
    </location>
</feature>
<name>K0EGK2_NOCB7</name>
<dbReference type="SUPFAM" id="SSF52540">
    <property type="entry name" value="P-loop containing nucleoside triphosphate hydrolases"/>
    <property type="match status" value="1"/>
</dbReference>
<dbReference type="HOGENOM" id="CLU_034934_1_1_11"/>
<feature type="transmembrane region" description="Helical" evidence="2">
    <location>
        <begin position="9"/>
        <end position="28"/>
    </location>
</feature>
<keyword evidence="2" id="KW-0472">Membrane</keyword>
<reference evidence="3 4" key="1">
    <citation type="journal article" date="2012" name="J. Bacteriol.">
        <title>Complete genome sequence of Nocardia brasiliensis HUJEG-1.</title>
        <authorList>
            <person name="Vera-Cabrera L."/>
            <person name="Ortiz-Lopez R."/>
            <person name="Elizondo-Gonzalez R."/>
            <person name="Perez-Maya A.A."/>
            <person name="Ocampo-Candiani J."/>
        </authorList>
    </citation>
    <scope>NUCLEOTIDE SEQUENCE [LARGE SCALE GENOMIC DNA]</scope>
    <source>
        <strain evidence="4">ATCC 700358</strain>
    </source>
</reference>
<keyword evidence="2" id="KW-1133">Transmembrane helix</keyword>
<keyword evidence="3" id="KW-0132">Cell division</keyword>
<dbReference type="RefSeq" id="WP_014981215.1">
    <property type="nucleotide sequence ID" value="NC_018681.1"/>
</dbReference>
<evidence type="ECO:0000256" key="2">
    <source>
        <dbReference type="SAM" id="Phobius"/>
    </source>
</evidence>
<dbReference type="KEGG" id="nbr:O3I_001950"/>
<keyword evidence="3" id="KW-0131">Cell cycle</keyword>
<proteinExistence type="predicted"/>
<dbReference type="STRING" id="1133849.O3I_001950"/>
<dbReference type="InterPro" id="IPR027417">
    <property type="entry name" value="P-loop_NTPase"/>
</dbReference>
<protein>
    <submittedName>
        <fullName evidence="3">Cell division protein FtsK</fullName>
    </submittedName>
</protein>
<feature type="transmembrane region" description="Helical" evidence="2">
    <location>
        <begin position="48"/>
        <end position="69"/>
    </location>
</feature>
<dbReference type="GO" id="GO:0051301">
    <property type="term" value="P:cell division"/>
    <property type="evidence" value="ECO:0007669"/>
    <property type="project" value="UniProtKB-KW"/>
</dbReference>
<dbReference type="eggNOG" id="COG1674">
    <property type="taxonomic scope" value="Bacteria"/>
</dbReference>
<dbReference type="Gene3D" id="3.40.50.300">
    <property type="entry name" value="P-loop containing nucleotide triphosphate hydrolases"/>
    <property type="match status" value="1"/>
</dbReference>
<dbReference type="Proteomes" id="UP000006304">
    <property type="component" value="Chromosome"/>
</dbReference>
<sequence length="463" mass="51150">MLDAIGKAFFYALEAAVVGVAHVVWWAVLYPMLSVPLAGAGVLWWWQGWPYGVGAVAFSGALWVAWWAWWPGSWRRWVSGRIRGRYLGWKRYRVGWNSTLALNSLTQVLDTGVLTPRLAKIEVGDTADVLTVKMLKSQVVDDWANRADALRNAFGAVGVRVRTIEPGWVRLEVIQVDRLTEPIPLPRVDAKTVDLEALTIGVTELGKPWQVRLLGNQFLVAGATGSGKGSVAWATIAALGPAIRAGLVQVWVIDPKGGMEFGAGRRWFARFAYDNGPGALKLVQDAAAVVQSRGVRYMDSWARKITPTVAEPLVLLIIDEAASLSSYFSDRRIRDEFMRLLGDVLTKSRAVAMPVMGCLQDPSKEVIPLRQLFPSRIGLRMKERTQPDMALGDHARERGALCDQIPVSMPGVGFVEEEESPEITRVRAFHVTDDDIRWIMSTYPPPHRQGEDETGVDLGKSAG</sequence>
<evidence type="ECO:0000256" key="1">
    <source>
        <dbReference type="SAM" id="MobiDB-lite"/>
    </source>
</evidence>
<organism evidence="3 4">
    <name type="scientific">Nocardia brasiliensis (strain ATCC 700358 / HUJEG-1)</name>
    <dbReference type="NCBI Taxonomy" id="1133849"/>
    <lineage>
        <taxon>Bacteria</taxon>
        <taxon>Bacillati</taxon>
        <taxon>Actinomycetota</taxon>
        <taxon>Actinomycetes</taxon>
        <taxon>Mycobacteriales</taxon>
        <taxon>Nocardiaceae</taxon>
        <taxon>Nocardia</taxon>
    </lineage>
</organism>
<dbReference type="PANTHER" id="PTHR22683:SF41">
    <property type="entry name" value="DNA TRANSLOCASE FTSK"/>
    <property type="match status" value="1"/>
</dbReference>
<gene>
    <name evidence="3" type="ORF">O3I_001950</name>
</gene>